<dbReference type="PROSITE" id="PS00524">
    <property type="entry name" value="SMB_1"/>
    <property type="match status" value="1"/>
</dbReference>
<evidence type="ECO:0000256" key="2">
    <source>
        <dbReference type="SAM" id="SignalP"/>
    </source>
</evidence>
<keyword evidence="2" id="KW-0732">Signal</keyword>
<feature type="chain" id="PRO_5043490360" evidence="2">
    <location>
        <begin position="25"/>
        <end position="289"/>
    </location>
</feature>
<dbReference type="PANTHER" id="PTHR45902">
    <property type="entry name" value="LATROPHILIN RECEPTOR-LIKE PROTEIN A"/>
    <property type="match status" value="1"/>
</dbReference>
<feature type="compositionally biased region" description="Basic and acidic residues" evidence="1">
    <location>
        <begin position="66"/>
        <end position="75"/>
    </location>
</feature>
<evidence type="ECO:0000313" key="4">
    <source>
        <dbReference type="Proteomes" id="UP000749559"/>
    </source>
</evidence>
<dbReference type="EMBL" id="CAIIXF020000001">
    <property type="protein sequence ID" value="CAH1773614.1"/>
    <property type="molecule type" value="Genomic_DNA"/>
</dbReference>
<evidence type="ECO:0000256" key="1">
    <source>
        <dbReference type="SAM" id="MobiDB-lite"/>
    </source>
</evidence>
<dbReference type="OrthoDB" id="6146532at2759"/>
<dbReference type="PANTHER" id="PTHR45902:SF1">
    <property type="entry name" value="LATROPHILIN RECEPTOR-LIKE PROTEIN A"/>
    <property type="match status" value="1"/>
</dbReference>
<dbReference type="InterPro" id="IPR001212">
    <property type="entry name" value="Somatomedin_B_dom"/>
</dbReference>
<dbReference type="Proteomes" id="UP000749559">
    <property type="component" value="Unassembled WGS sequence"/>
</dbReference>
<keyword evidence="4" id="KW-1185">Reference proteome</keyword>
<dbReference type="InterPro" id="IPR036024">
    <property type="entry name" value="Somatomedin_B-like_dom_sf"/>
</dbReference>
<gene>
    <name evidence="3" type="ORF">OFUS_LOCUS1189</name>
</gene>
<organism evidence="3 4">
    <name type="scientific">Owenia fusiformis</name>
    <name type="common">Polychaete worm</name>
    <dbReference type="NCBI Taxonomy" id="6347"/>
    <lineage>
        <taxon>Eukaryota</taxon>
        <taxon>Metazoa</taxon>
        <taxon>Spiralia</taxon>
        <taxon>Lophotrochozoa</taxon>
        <taxon>Annelida</taxon>
        <taxon>Polychaeta</taxon>
        <taxon>Sedentaria</taxon>
        <taxon>Canalipalpata</taxon>
        <taxon>Sabellida</taxon>
        <taxon>Oweniida</taxon>
        <taxon>Oweniidae</taxon>
        <taxon>Owenia</taxon>
    </lineage>
</organism>
<proteinExistence type="predicted"/>
<dbReference type="SUPFAM" id="SSF90188">
    <property type="entry name" value="Somatomedin B domain"/>
    <property type="match status" value="1"/>
</dbReference>
<dbReference type="InterPro" id="IPR053231">
    <property type="entry name" value="GPCR_LN-TM7"/>
</dbReference>
<accession>A0A8J1Y0E7</accession>
<reference evidence="3" key="1">
    <citation type="submission" date="2022-03" db="EMBL/GenBank/DDBJ databases">
        <authorList>
            <person name="Martin C."/>
        </authorList>
    </citation>
    <scope>NUCLEOTIDE SEQUENCE</scope>
</reference>
<feature type="signal peptide" evidence="2">
    <location>
        <begin position="1"/>
        <end position="24"/>
    </location>
</feature>
<name>A0A8J1Y0E7_OWEFU</name>
<dbReference type="Gene3D" id="4.10.410.20">
    <property type="match status" value="1"/>
</dbReference>
<comment type="caution">
    <text evidence="3">The sequence shown here is derived from an EMBL/GenBank/DDBJ whole genome shotgun (WGS) entry which is preliminary data.</text>
</comment>
<evidence type="ECO:0000313" key="3">
    <source>
        <dbReference type="EMBL" id="CAH1773614.1"/>
    </source>
</evidence>
<protein>
    <submittedName>
        <fullName evidence="3">Uncharacterized protein</fullName>
    </submittedName>
</protein>
<dbReference type="PROSITE" id="PS50958">
    <property type="entry name" value="SMB_2"/>
    <property type="match status" value="1"/>
</dbReference>
<dbReference type="AlphaFoldDB" id="A0A8J1Y0E7"/>
<feature type="region of interest" description="Disordered" evidence="1">
    <location>
        <begin position="58"/>
        <end position="77"/>
    </location>
</feature>
<sequence>MFFCNISYMLLVASFIADVAESRAQVRQQNDGLVNDQGLHNPEGTFGFFENQNLNEPSIQKTNKRSIPETDERTSEATTTPFDYYTIPAPKYLCAMDLNETVGPSCANSSVSSMSYAYTCESRCNDPKMTAGANMGPYCSCHPLCLVSHDCCQDFQQFCPEHYKIGERKRDLFARTPNSSAYVECMHPFVKSERDHTYWMVGRCPKDNVNQTLREKCEGEVTEFIQIVPVISKITDVTYKNYFCAQCNNILEDVIPWDLNVTCEEVWEGSLESPQELLDSVKKGACHPK</sequence>
<dbReference type="Pfam" id="PF01033">
    <property type="entry name" value="Somatomedin_B"/>
    <property type="match status" value="1"/>
</dbReference>